<evidence type="ECO:0000313" key="2">
    <source>
        <dbReference type="Proteomes" id="UP000699042"/>
    </source>
</evidence>
<sequence>MPIPPTVTSTVNMMQRPTTYSVRRPTWGRRNQERKVPTMAMALVPRPKLNELSESKPAC</sequence>
<evidence type="ECO:0000313" key="1">
    <source>
        <dbReference type="EMBL" id="KAG7043400.1"/>
    </source>
</evidence>
<gene>
    <name evidence="1" type="ORF">JMJ77_003106</name>
</gene>
<dbReference type="Proteomes" id="UP000699042">
    <property type="component" value="Unassembled WGS sequence"/>
</dbReference>
<protein>
    <submittedName>
        <fullName evidence="1">General alpha-glucoside permease</fullName>
    </submittedName>
</protein>
<dbReference type="AlphaFoldDB" id="A0A9P7QTV8"/>
<dbReference type="EMBL" id="JAESDN010000012">
    <property type="protein sequence ID" value="KAG7043400.1"/>
    <property type="molecule type" value="Genomic_DNA"/>
</dbReference>
<proteinExistence type="predicted"/>
<organism evidence="1 2">
    <name type="scientific">Colletotrichum scovillei</name>
    <dbReference type="NCBI Taxonomy" id="1209932"/>
    <lineage>
        <taxon>Eukaryota</taxon>
        <taxon>Fungi</taxon>
        <taxon>Dikarya</taxon>
        <taxon>Ascomycota</taxon>
        <taxon>Pezizomycotina</taxon>
        <taxon>Sordariomycetes</taxon>
        <taxon>Hypocreomycetidae</taxon>
        <taxon>Glomerellales</taxon>
        <taxon>Glomerellaceae</taxon>
        <taxon>Colletotrichum</taxon>
        <taxon>Colletotrichum acutatum species complex</taxon>
    </lineage>
</organism>
<reference evidence="1" key="1">
    <citation type="submission" date="2021-05" db="EMBL/GenBank/DDBJ databases">
        <title>Comparative genomics of three Colletotrichum scovillei strains and genetic complementation revealed genes involved fungal growth and virulence on chili pepper.</title>
        <authorList>
            <person name="Hsieh D.-K."/>
            <person name="Chuang S.-C."/>
            <person name="Chen C.-Y."/>
            <person name="Chao Y.-T."/>
            <person name="Lu M.-Y.J."/>
            <person name="Lee M.-H."/>
            <person name="Shih M.-C."/>
        </authorList>
    </citation>
    <scope>NUCLEOTIDE SEQUENCE</scope>
    <source>
        <strain evidence="1">Coll-153</strain>
    </source>
</reference>
<name>A0A9P7QTV8_9PEZI</name>
<comment type="caution">
    <text evidence="1">The sequence shown here is derived from an EMBL/GenBank/DDBJ whole genome shotgun (WGS) entry which is preliminary data.</text>
</comment>
<accession>A0A9P7QTV8</accession>
<keyword evidence="2" id="KW-1185">Reference proteome</keyword>